<dbReference type="Proteomes" id="UP000198769">
    <property type="component" value="Unassembled WGS sequence"/>
</dbReference>
<dbReference type="EMBL" id="FOVD01000002">
    <property type="protein sequence ID" value="SFN21442.1"/>
    <property type="molecule type" value="Genomic_DNA"/>
</dbReference>
<organism evidence="1 2">
    <name type="scientific">Chryseobacterium oleae</name>
    <dbReference type="NCBI Taxonomy" id="491207"/>
    <lineage>
        <taxon>Bacteria</taxon>
        <taxon>Pseudomonadati</taxon>
        <taxon>Bacteroidota</taxon>
        <taxon>Flavobacteriia</taxon>
        <taxon>Flavobacteriales</taxon>
        <taxon>Weeksellaceae</taxon>
        <taxon>Chryseobacterium group</taxon>
        <taxon>Chryseobacterium</taxon>
    </lineage>
</organism>
<dbReference type="RefSeq" id="WP_090023944.1">
    <property type="nucleotide sequence ID" value="NZ_FOVD01000002.1"/>
</dbReference>
<gene>
    <name evidence="1" type="ORF">SAMN05421594_1522</name>
</gene>
<evidence type="ECO:0000313" key="2">
    <source>
        <dbReference type="Proteomes" id="UP000198769"/>
    </source>
</evidence>
<reference evidence="2" key="1">
    <citation type="submission" date="2016-10" db="EMBL/GenBank/DDBJ databases">
        <authorList>
            <person name="Varghese N."/>
            <person name="Submissions S."/>
        </authorList>
    </citation>
    <scope>NUCLEOTIDE SEQUENCE [LARGE SCALE GENOMIC DNA]</scope>
    <source>
        <strain evidence="2">DSM 25575</strain>
    </source>
</reference>
<evidence type="ECO:0000313" key="1">
    <source>
        <dbReference type="EMBL" id="SFN21442.1"/>
    </source>
</evidence>
<accession>A0A1I4X6W1</accession>
<dbReference type="AlphaFoldDB" id="A0A1I4X6W1"/>
<sequence length="183" mass="21847">MQNLKQLNTDLKTYLEEITEQFVKDLVQILEGENADYLNGKSKTDIVAYYFEYEYDHLDISAWTVDKSGAIATKPVLLLTQREKQSHNKTDWNALLPEKIWKAASDFQEQHEDDDDFDDWWDEYNEEKYELFENWFFDGWKKASIETESRVDAYFSVHDTYFKTDLNTLQTINDDEIAERYTS</sequence>
<protein>
    <recommendedName>
        <fullName evidence="3">DUF4303 domain-containing protein</fullName>
    </recommendedName>
</protein>
<evidence type="ECO:0008006" key="3">
    <source>
        <dbReference type="Google" id="ProtNLM"/>
    </source>
</evidence>
<name>A0A1I4X6W1_CHROL</name>
<dbReference type="OrthoDB" id="1148946at2"/>
<keyword evidence="2" id="KW-1185">Reference proteome</keyword>
<proteinExistence type="predicted"/>